<dbReference type="InterPro" id="IPR010001">
    <property type="entry name" value="BofA"/>
</dbReference>
<reference evidence="2 3" key="1">
    <citation type="submission" date="2020-04" db="EMBL/GenBank/DDBJ databases">
        <authorList>
            <person name="Zhang R."/>
            <person name="Schippers A."/>
        </authorList>
    </citation>
    <scope>NUCLEOTIDE SEQUENCE [LARGE SCALE GENOMIC DNA]</scope>
    <source>
        <strain evidence="2 3">DSM 109850</strain>
    </source>
</reference>
<evidence type="ECO:0000313" key="2">
    <source>
        <dbReference type="EMBL" id="NMP23639.1"/>
    </source>
</evidence>
<keyword evidence="1" id="KW-0812">Transmembrane</keyword>
<feature type="transmembrane region" description="Helical" evidence="1">
    <location>
        <begin position="6"/>
        <end position="23"/>
    </location>
</feature>
<keyword evidence="3" id="KW-1185">Reference proteome</keyword>
<keyword evidence="1" id="KW-0472">Membrane</keyword>
<feature type="transmembrane region" description="Helical" evidence="1">
    <location>
        <begin position="67"/>
        <end position="86"/>
    </location>
</feature>
<dbReference type="Pfam" id="PF07441">
    <property type="entry name" value="BofA"/>
    <property type="match status" value="1"/>
</dbReference>
<feature type="transmembrane region" description="Helical" evidence="1">
    <location>
        <begin position="30"/>
        <end position="47"/>
    </location>
</feature>
<organism evidence="2 3">
    <name type="scientific">Sulfobacillus harzensis</name>
    <dbReference type="NCBI Taxonomy" id="2729629"/>
    <lineage>
        <taxon>Bacteria</taxon>
        <taxon>Bacillati</taxon>
        <taxon>Bacillota</taxon>
        <taxon>Clostridia</taxon>
        <taxon>Eubacteriales</taxon>
        <taxon>Clostridiales Family XVII. Incertae Sedis</taxon>
        <taxon>Sulfobacillus</taxon>
    </lineage>
</organism>
<gene>
    <name evidence="2" type="ORF">HIJ39_14950</name>
</gene>
<proteinExistence type="predicted"/>
<sequence length="87" mass="9299">MNPRDFLAIVFGGVMLYVVVRVFQSPAKWAVRVLINGIVGLAALWAWDMAFTPHGWAVGLNPVTGLTVGVLGAPGFLLLLAVKVLIL</sequence>
<evidence type="ECO:0000256" key="1">
    <source>
        <dbReference type="SAM" id="Phobius"/>
    </source>
</evidence>
<protein>
    <submittedName>
        <fullName evidence="2">SigmaK-factor processing regulatory BofA</fullName>
    </submittedName>
</protein>
<dbReference type="RefSeq" id="WP_169101100.1">
    <property type="nucleotide sequence ID" value="NZ_JABBVZ010000059.1"/>
</dbReference>
<dbReference type="Proteomes" id="UP000533476">
    <property type="component" value="Unassembled WGS sequence"/>
</dbReference>
<name>A0A7Y0L5F2_9FIRM</name>
<dbReference type="AlphaFoldDB" id="A0A7Y0L5F2"/>
<evidence type="ECO:0000313" key="3">
    <source>
        <dbReference type="Proteomes" id="UP000533476"/>
    </source>
</evidence>
<comment type="caution">
    <text evidence="2">The sequence shown here is derived from an EMBL/GenBank/DDBJ whole genome shotgun (WGS) entry which is preliminary data.</text>
</comment>
<keyword evidence="1" id="KW-1133">Transmembrane helix</keyword>
<dbReference type="EMBL" id="JABBVZ010000059">
    <property type="protein sequence ID" value="NMP23639.1"/>
    <property type="molecule type" value="Genomic_DNA"/>
</dbReference>
<accession>A0A7Y0L5F2</accession>